<evidence type="ECO:0000313" key="3">
    <source>
        <dbReference type="Proteomes" id="UP000070328"/>
    </source>
</evidence>
<protein>
    <submittedName>
        <fullName evidence="2">Uncharacterized protein</fullName>
    </submittedName>
</protein>
<feature type="region of interest" description="Disordered" evidence="1">
    <location>
        <begin position="1"/>
        <end position="92"/>
    </location>
</feature>
<feature type="compositionally biased region" description="Basic residues" evidence="1">
    <location>
        <begin position="1"/>
        <end position="13"/>
    </location>
</feature>
<dbReference type="AlphaFoldDB" id="A0A135SU38"/>
<organism evidence="2 3">
    <name type="scientific">Colletotrichum simmondsii</name>
    <dbReference type="NCBI Taxonomy" id="703756"/>
    <lineage>
        <taxon>Eukaryota</taxon>
        <taxon>Fungi</taxon>
        <taxon>Dikarya</taxon>
        <taxon>Ascomycota</taxon>
        <taxon>Pezizomycotina</taxon>
        <taxon>Sordariomycetes</taxon>
        <taxon>Hypocreomycetidae</taxon>
        <taxon>Glomerellales</taxon>
        <taxon>Glomerellaceae</taxon>
        <taxon>Colletotrichum</taxon>
        <taxon>Colletotrichum acutatum species complex</taxon>
    </lineage>
</organism>
<accession>A0A135SU38</accession>
<keyword evidence="3" id="KW-1185">Reference proteome</keyword>
<comment type="caution">
    <text evidence="2">The sequence shown here is derived from an EMBL/GenBank/DDBJ whole genome shotgun (WGS) entry which is preliminary data.</text>
</comment>
<gene>
    <name evidence="2" type="ORF">CSIM01_11625</name>
</gene>
<dbReference type="PANTHER" id="PTHR38846">
    <property type="entry name" value="C3H1-TYPE DOMAIN-CONTAINING PROTEIN"/>
    <property type="match status" value="1"/>
</dbReference>
<sequence>MTRKTKSAARKAREKAAAEEGGAKLQNVEKMMSELTIKKEEEEGEGEENGNNGGEGGADLHGIEEMMIQLNIKREEDADGGSSNHDGHDQKGDDAILDCVELKEALNDLKNPKNVDPNEQKKANGENSAPKMNRKLTEKEQAKVQTNLVARWEEYFGKRELADWQRLCGDLGLEADLPTKTQCRKALKTVHVSIKQFLSVENRPDEVEFFKNPSQLGRYCRKNRMFMSSKELPKGDPLRSLRRKMRF</sequence>
<feature type="region of interest" description="Disordered" evidence="1">
    <location>
        <begin position="108"/>
        <end position="130"/>
    </location>
</feature>
<evidence type="ECO:0000313" key="2">
    <source>
        <dbReference type="EMBL" id="KXH39430.1"/>
    </source>
</evidence>
<dbReference type="OrthoDB" id="6105938at2759"/>
<proteinExistence type="predicted"/>
<dbReference type="PANTHER" id="PTHR38846:SF1">
    <property type="entry name" value="C3H1-TYPE DOMAIN-CONTAINING PROTEIN"/>
    <property type="match status" value="1"/>
</dbReference>
<evidence type="ECO:0000256" key="1">
    <source>
        <dbReference type="SAM" id="MobiDB-lite"/>
    </source>
</evidence>
<name>A0A135SU38_9PEZI</name>
<dbReference type="EMBL" id="JFBX01000406">
    <property type="protein sequence ID" value="KXH39430.1"/>
    <property type="molecule type" value="Genomic_DNA"/>
</dbReference>
<feature type="compositionally biased region" description="Basic and acidic residues" evidence="1">
    <location>
        <begin position="108"/>
        <end position="124"/>
    </location>
</feature>
<dbReference type="Proteomes" id="UP000070328">
    <property type="component" value="Unassembled WGS sequence"/>
</dbReference>
<reference evidence="2 3" key="1">
    <citation type="submission" date="2014-02" db="EMBL/GenBank/DDBJ databases">
        <title>The genome sequence of Colletotrichum simmondsii CBS122122.</title>
        <authorList>
            <person name="Baroncelli R."/>
            <person name="Thon M.R."/>
        </authorList>
    </citation>
    <scope>NUCLEOTIDE SEQUENCE [LARGE SCALE GENOMIC DNA]</scope>
    <source>
        <strain evidence="2 3">CBS122122</strain>
    </source>
</reference>